<reference evidence="3 4" key="1">
    <citation type="journal article" date="2013" name="PLoS Genet.">
        <title>Distinctive expansion of potential virulence genes in the genome of the oomycete fish pathogen Saprolegnia parasitica.</title>
        <authorList>
            <person name="Jiang R.H."/>
            <person name="de Bruijn I."/>
            <person name="Haas B.J."/>
            <person name="Belmonte R."/>
            <person name="Lobach L."/>
            <person name="Christie J."/>
            <person name="van den Ackerveken G."/>
            <person name="Bottin A."/>
            <person name="Bulone V."/>
            <person name="Diaz-Moreno S.M."/>
            <person name="Dumas B."/>
            <person name="Fan L."/>
            <person name="Gaulin E."/>
            <person name="Govers F."/>
            <person name="Grenville-Briggs L.J."/>
            <person name="Horner N.R."/>
            <person name="Levin J.Z."/>
            <person name="Mammella M."/>
            <person name="Meijer H.J."/>
            <person name="Morris P."/>
            <person name="Nusbaum C."/>
            <person name="Oome S."/>
            <person name="Phillips A.J."/>
            <person name="van Rooyen D."/>
            <person name="Rzeszutek E."/>
            <person name="Saraiva M."/>
            <person name="Secombes C.J."/>
            <person name="Seidl M.F."/>
            <person name="Snel B."/>
            <person name="Stassen J.H."/>
            <person name="Sykes S."/>
            <person name="Tripathy S."/>
            <person name="van den Berg H."/>
            <person name="Vega-Arreguin J.C."/>
            <person name="Wawra S."/>
            <person name="Young S.K."/>
            <person name="Zeng Q."/>
            <person name="Dieguez-Uribeondo J."/>
            <person name="Russ C."/>
            <person name="Tyler B.M."/>
            <person name="van West P."/>
        </authorList>
    </citation>
    <scope>NUCLEOTIDE SEQUENCE [LARGE SCALE GENOMIC DNA]</scope>
    <source>
        <strain evidence="3 4">CBS 223.65</strain>
    </source>
</reference>
<dbReference type="PROSITE" id="PS51192">
    <property type="entry name" value="HELICASE_ATP_BIND_1"/>
    <property type="match status" value="1"/>
</dbReference>
<dbReference type="CDD" id="cd17919">
    <property type="entry name" value="DEXHc_Snf"/>
    <property type="match status" value="1"/>
</dbReference>
<evidence type="ECO:0000313" key="4">
    <source>
        <dbReference type="Proteomes" id="UP000030745"/>
    </source>
</evidence>
<dbReference type="STRING" id="695850.A0A067BPT0"/>
<protein>
    <recommendedName>
        <fullName evidence="2">Helicase ATP-binding domain-containing protein</fullName>
    </recommendedName>
</protein>
<feature type="region of interest" description="Disordered" evidence="1">
    <location>
        <begin position="101"/>
        <end position="181"/>
    </location>
</feature>
<feature type="region of interest" description="Disordered" evidence="1">
    <location>
        <begin position="208"/>
        <end position="297"/>
    </location>
</feature>
<dbReference type="GO" id="GO:0005524">
    <property type="term" value="F:ATP binding"/>
    <property type="evidence" value="ECO:0007669"/>
    <property type="project" value="InterPro"/>
</dbReference>
<dbReference type="OMA" id="STRNCES"/>
<feature type="compositionally biased region" description="Basic residues" evidence="1">
    <location>
        <begin position="246"/>
        <end position="257"/>
    </location>
</feature>
<dbReference type="VEuPathDB" id="FungiDB:SPRG_14277"/>
<feature type="domain" description="Helicase ATP-binding" evidence="2">
    <location>
        <begin position="369"/>
        <end position="534"/>
    </location>
</feature>
<feature type="compositionally biased region" description="Acidic residues" evidence="1">
    <location>
        <begin position="169"/>
        <end position="181"/>
    </location>
</feature>
<dbReference type="SUPFAM" id="SSF52540">
    <property type="entry name" value="P-loop containing nucleoside triphosphate hydrolases"/>
    <property type="match status" value="1"/>
</dbReference>
<evidence type="ECO:0000256" key="1">
    <source>
        <dbReference type="SAM" id="MobiDB-lite"/>
    </source>
</evidence>
<name>A0A067BPT0_SAPPC</name>
<feature type="compositionally biased region" description="Basic and acidic residues" evidence="1">
    <location>
        <begin position="230"/>
        <end position="244"/>
    </location>
</feature>
<sequence>MAAIKEVMGGKVVALTAKEIPVCGGGGTVRLLKDGSIRLRCRGKASLIINKVNDRQLMLKTGDAAILGVKDAFNANGSLQKYVVVDTPSSLEACTTVDLTKKRSAPAKSEPPAKVRRTVLEDAESSENDDYIAPKKAPRRNMVVVDTDDEEPAPEDSTTEESSPKATQDDDGVESIDDDDDDDVYVIETKAKPTVPATSWMAKYGRSTFTPGETSGDSNGWITAPRKRKDATDQWTAKKLESFKKPVAKTRQARKRVASSEEEEEDENEDSASGESDGLDESDHGRRPSTKQSQKDEVGAILKTCEELAETLRASVSQWSSSPDAANDQETALVAVDDNKQFVQTSDIPGLSPSLVLKPYQIVGVNWMYLLHTHKMSAVLADEMGLGKTVQTIAFLALLCSKTQAPHFVIVPASTLSNWVREFEKFAPTLRVLTYYGDKDDRMAMQDARAEFDVLLTTYSYFERDACADDRAFFRKFSFGYVVLDEGHSIKNANTSRFKRIAAVRARHRLVLSGTPIQNNLSELLSLLSFLMPKIFNHGSEQITDFFAADQQSTTCAKIRRILAPFILRRMKKYVLTQMGPKDEKTSMLTLPDDQRAIYDALVAAAVATKQAAKDKKAASKTTKAPTGVTREMRDLLNLDSNIFAGQSDTAIFTQLRKAANHSIMLRHHFRCDVKMETLGRHLYKLGAFGDQCTRAMVDKEIESYSDFDLHELCVQYGDISSELRALQLPMDVILKSVKFDF</sequence>
<feature type="compositionally biased region" description="Acidic residues" evidence="1">
    <location>
        <begin position="260"/>
        <end position="280"/>
    </location>
</feature>
<dbReference type="RefSeq" id="XP_012208781.1">
    <property type="nucleotide sequence ID" value="XM_012353391.1"/>
</dbReference>
<dbReference type="Gene3D" id="3.40.50.10810">
    <property type="entry name" value="Tandem AAA-ATPase domain"/>
    <property type="match status" value="1"/>
</dbReference>
<evidence type="ECO:0000259" key="2">
    <source>
        <dbReference type="PROSITE" id="PS51192"/>
    </source>
</evidence>
<dbReference type="InterPro" id="IPR027417">
    <property type="entry name" value="P-loop_NTPase"/>
</dbReference>
<organism evidence="3 4">
    <name type="scientific">Saprolegnia parasitica (strain CBS 223.65)</name>
    <dbReference type="NCBI Taxonomy" id="695850"/>
    <lineage>
        <taxon>Eukaryota</taxon>
        <taxon>Sar</taxon>
        <taxon>Stramenopiles</taxon>
        <taxon>Oomycota</taxon>
        <taxon>Saprolegniomycetes</taxon>
        <taxon>Saprolegniales</taxon>
        <taxon>Saprolegniaceae</taxon>
        <taxon>Saprolegnia</taxon>
    </lineage>
</organism>
<dbReference type="KEGG" id="spar:SPRG_14277"/>
<dbReference type="AlphaFoldDB" id="A0A067BPT0"/>
<evidence type="ECO:0000313" key="3">
    <source>
        <dbReference type="EMBL" id="KDO20519.1"/>
    </source>
</evidence>
<dbReference type="PANTHER" id="PTHR10799">
    <property type="entry name" value="SNF2/RAD54 HELICASE FAMILY"/>
    <property type="match status" value="1"/>
</dbReference>
<dbReference type="InterPro" id="IPR038718">
    <property type="entry name" value="SNF2-like_sf"/>
</dbReference>
<accession>A0A067BPT0</accession>
<gene>
    <name evidence="3" type="ORF">SPRG_14277</name>
</gene>
<dbReference type="EMBL" id="KK583310">
    <property type="protein sequence ID" value="KDO20519.1"/>
    <property type="molecule type" value="Genomic_DNA"/>
</dbReference>
<feature type="compositionally biased region" description="Acidic residues" evidence="1">
    <location>
        <begin position="121"/>
        <end position="130"/>
    </location>
</feature>
<keyword evidence="4" id="KW-1185">Reference proteome</keyword>
<dbReference type="GeneID" id="24136089"/>
<dbReference type="InterPro" id="IPR014001">
    <property type="entry name" value="Helicase_ATP-bd"/>
</dbReference>
<proteinExistence type="predicted"/>
<feature type="compositionally biased region" description="Acidic residues" evidence="1">
    <location>
        <begin position="146"/>
        <end position="159"/>
    </location>
</feature>
<feature type="compositionally biased region" description="Polar residues" evidence="1">
    <location>
        <begin position="208"/>
        <end position="221"/>
    </location>
</feature>
<dbReference type="OrthoDB" id="448448at2759"/>
<dbReference type="Pfam" id="PF00176">
    <property type="entry name" value="SNF2-rel_dom"/>
    <property type="match status" value="1"/>
</dbReference>
<dbReference type="Proteomes" id="UP000030745">
    <property type="component" value="Unassembled WGS sequence"/>
</dbReference>
<dbReference type="InterPro" id="IPR000330">
    <property type="entry name" value="SNF2_N"/>
</dbReference>
<dbReference type="SMART" id="SM00487">
    <property type="entry name" value="DEXDc"/>
    <property type="match status" value="1"/>
</dbReference>